<evidence type="ECO:0000313" key="2">
    <source>
        <dbReference type="Proteomes" id="UP000590511"/>
    </source>
</evidence>
<dbReference type="Gene3D" id="1.10.150.240">
    <property type="entry name" value="Putative phosphatase, domain 2"/>
    <property type="match status" value="1"/>
</dbReference>
<dbReference type="SUPFAM" id="SSF56784">
    <property type="entry name" value="HAD-like"/>
    <property type="match status" value="1"/>
</dbReference>
<dbReference type="RefSeq" id="WP_229807380.1">
    <property type="nucleotide sequence ID" value="NZ_BOMP01000141.1"/>
</dbReference>
<dbReference type="Pfam" id="PF00702">
    <property type="entry name" value="Hydrolase"/>
    <property type="match status" value="1"/>
</dbReference>
<proteinExistence type="predicted"/>
<dbReference type="InterPro" id="IPR023214">
    <property type="entry name" value="HAD_sf"/>
</dbReference>
<gene>
    <name evidence="1" type="ORF">BJ964_006790</name>
</gene>
<evidence type="ECO:0000313" key="1">
    <source>
        <dbReference type="EMBL" id="MBB4752629.1"/>
    </source>
</evidence>
<dbReference type="AlphaFoldDB" id="A0A7W7MJJ1"/>
<dbReference type="GO" id="GO:0008967">
    <property type="term" value="F:phosphoglycolate phosphatase activity"/>
    <property type="evidence" value="ECO:0007669"/>
    <property type="project" value="TreeGrafter"/>
</dbReference>
<dbReference type="GO" id="GO:0005829">
    <property type="term" value="C:cytosol"/>
    <property type="evidence" value="ECO:0007669"/>
    <property type="project" value="TreeGrafter"/>
</dbReference>
<protein>
    <submittedName>
        <fullName evidence="1">Phosphoglycolate phosphatase-like HAD superfamily hydrolase</fullName>
    </submittedName>
</protein>
<comment type="caution">
    <text evidence="1">The sequence shown here is derived from an EMBL/GenBank/DDBJ whole genome shotgun (WGS) entry which is preliminary data.</text>
</comment>
<reference evidence="1 2" key="1">
    <citation type="submission" date="2020-08" db="EMBL/GenBank/DDBJ databases">
        <title>Sequencing the genomes of 1000 actinobacteria strains.</title>
        <authorList>
            <person name="Klenk H.-P."/>
        </authorList>
    </citation>
    <scope>NUCLEOTIDE SEQUENCE [LARGE SCALE GENOMIC DNA]</scope>
    <source>
        <strain evidence="1 2">DSM 43150</strain>
    </source>
</reference>
<organism evidence="1 2">
    <name type="scientific">Actinoplanes lobatus</name>
    <dbReference type="NCBI Taxonomy" id="113568"/>
    <lineage>
        <taxon>Bacteria</taxon>
        <taxon>Bacillati</taxon>
        <taxon>Actinomycetota</taxon>
        <taxon>Actinomycetes</taxon>
        <taxon>Micromonosporales</taxon>
        <taxon>Micromonosporaceae</taxon>
        <taxon>Actinoplanes</taxon>
    </lineage>
</organism>
<dbReference type="PANTHER" id="PTHR43434">
    <property type="entry name" value="PHOSPHOGLYCOLATE PHOSPHATASE"/>
    <property type="match status" value="1"/>
</dbReference>
<accession>A0A7W7MJJ1</accession>
<dbReference type="EMBL" id="JACHNC010000001">
    <property type="protein sequence ID" value="MBB4752629.1"/>
    <property type="molecule type" value="Genomic_DNA"/>
</dbReference>
<sequence>MAHRDAGVVVWDVDGTLIPADLRWLRRAIAATYQLSESDVTFPEKKVHGYTDESIVVDTAVASGIAVSEAEAGVARFGTVMAGVMERGREELVRVQPPYPGVAESIAALHKLGFVQTVLTGNLRAAADVKIASLGLGSELDLDIGAYGSDARDRFQLPAVVARRYLEKYGVELAPKRTVVVGDAPNDIACARSAGWRAVVVAHRVSSEELAGYGPDAVLDSLEPGSVVSTIASLTSAG</sequence>
<dbReference type="InterPro" id="IPR036412">
    <property type="entry name" value="HAD-like_sf"/>
</dbReference>
<dbReference type="PANTHER" id="PTHR43434:SF1">
    <property type="entry name" value="PHOSPHOGLYCOLATE PHOSPHATASE"/>
    <property type="match status" value="1"/>
</dbReference>
<dbReference type="InterPro" id="IPR050155">
    <property type="entry name" value="HAD-like_hydrolase_sf"/>
</dbReference>
<dbReference type="InterPro" id="IPR023198">
    <property type="entry name" value="PGP-like_dom2"/>
</dbReference>
<dbReference type="GO" id="GO:0006281">
    <property type="term" value="P:DNA repair"/>
    <property type="evidence" value="ECO:0007669"/>
    <property type="project" value="TreeGrafter"/>
</dbReference>
<dbReference type="Gene3D" id="3.40.50.1000">
    <property type="entry name" value="HAD superfamily/HAD-like"/>
    <property type="match status" value="1"/>
</dbReference>
<name>A0A7W7MJJ1_9ACTN</name>
<keyword evidence="1" id="KW-0378">Hydrolase</keyword>
<dbReference type="Proteomes" id="UP000590511">
    <property type="component" value="Unassembled WGS sequence"/>
</dbReference>